<dbReference type="Pfam" id="PF08281">
    <property type="entry name" value="Sigma70_r4_2"/>
    <property type="match status" value="1"/>
</dbReference>
<dbReference type="AlphaFoldDB" id="A0A9D9NAJ3"/>
<dbReference type="PANTHER" id="PTHR43133:SF46">
    <property type="entry name" value="RNA POLYMERASE SIGMA-70 FACTOR ECF SUBFAMILY"/>
    <property type="match status" value="1"/>
</dbReference>
<gene>
    <name evidence="6" type="ORF">IAB99_02130</name>
</gene>
<reference evidence="6" key="1">
    <citation type="submission" date="2020-10" db="EMBL/GenBank/DDBJ databases">
        <authorList>
            <person name="Gilroy R."/>
        </authorList>
    </citation>
    <scope>NUCLEOTIDE SEQUENCE</scope>
    <source>
        <strain evidence="6">B1-15692</strain>
    </source>
</reference>
<protein>
    <submittedName>
        <fullName evidence="6">RNA polymerase sigma-70 factor</fullName>
    </submittedName>
</protein>
<reference evidence="6" key="2">
    <citation type="journal article" date="2021" name="PeerJ">
        <title>Extensive microbial diversity within the chicken gut microbiome revealed by metagenomics and culture.</title>
        <authorList>
            <person name="Gilroy R."/>
            <person name="Ravi A."/>
            <person name="Getino M."/>
            <person name="Pursley I."/>
            <person name="Horton D.L."/>
            <person name="Alikhan N.F."/>
            <person name="Baker D."/>
            <person name="Gharbi K."/>
            <person name="Hall N."/>
            <person name="Watson M."/>
            <person name="Adriaenssens E.M."/>
            <person name="Foster-Nyarko E."/>
            <person name="Jarju S."/>
            <person name="Secka A."/>
            <person name="Antonio M."/>
            <person name="Oren A."/>
            <person name="Chaudhuri R.R."/>
            <person name="La Ragione R."/>
            <person name="Hildebrand F."/>
            <person name="Pallen M.J."/>
        </authorList>
    </citation>
    <scope>NUCLEOTIDE SEQUENCE</scope>
    <source>
        <strain evidence="6">B1-15692</strain>
    </source>
</reference>
<evidence type="ECO:0000256" key="2">
    <source>
        <dbReference type="ARBA" id="ARBA00023015"/>
    </source>
</evidence>
<dbReference type="InterPro" id="IPR014284">
    <property type="entry name" value="RNA_pol_sigma-70_dom"/>
</dbReference>
<dbReference type="InterPro" id="IPR013249">
    <property type="entry name" value="RNA_pol_sigma70_r4_t2"/>
</dbReference>
<feature type="domain" description="HTH luxR-type" evidence="5">
    <location>
        <begin position="127"/>
        <end position="185"/>
    </location>
</feature>
<sequence length="187" mass="21479">MDSTVTIDILWACFKSDGGLVSFRKFFDSIYAPLCRYAYLIVKDRMDAEEIVLDLFIYLWKNREKINIESSVGSYLFRSVRNRAINFLRSRPGPGVPIDDIESWLSVPDSLSDVDAEDISYLVREAICSLPPKCKEVFSRSRSGGLSNEQIASEMGISVKTVEAHMTRALKTLRIKLKKMYFFFFML</sequence>
<evidence type="ECO:0000256" key="4">
    <source>
        <dbReference type="ARBA" id="ARBA00023163"/>
    </source>
</evidence>
<dbReference type="InterPro" id="IPR036388">
    <property type="entry name" value="WH-like_DNA-bd_sf"/>
</dbReference>
<keyword evidence="4" id="KW-0804">Transcription</keyword>
<evidence type="ECO:0000313" key="7">
    <source>
        <dbReference type="Proteomes" id="UP000823660"/>
    </source>
</evidence>
<dbReference type="InterPro" id="IPR007627">
    <property type="entry name" value="RNA_pol_sigma70_r2"/>
</dbReference>
<dbReference type="PANTHER" id="PTHR43133">
    <property type="entry name" value="RNA POLYMERASE ECF-TYPE SIGMA FACTO"/>
    <property type="match status" value="1"/>
</dbReference>
<comment type="similarity">
    <text evidence="1">Belongs to the sigma-70 factor family. ECF subfamily.</text>
</comment>
<dbReference type="InterPro" id="IPR013324">
    <property type="entry name" value="RNA_pol_sigma_r3/r4-like"/>
</dbReference>
<dbReference type="Gene3D" id="1.10.1740.10">
    <property type="match status" value="1"/>
</dbReference>
<evidence type="ECO:0000256" key="1">
    <source>
        <dbReference type="ARBA" id="ARBA00010641"/>
    </source>
</evidence>
<keyword evidence="3" id="KW-0731">Sigma factor</keyword>
<evidence type="ECO:0000259" key="5">
    <source>
        <dbReference type="SMART" id="SM00421"/>
    </source>
</evidence>
<dbReference type="CDD" id="cd06171">
    <property type="entry name" value="Sigma70_r4"/>
    <property type="match status" value="1"/>
</dbReference>
<evidence type="ECO:0000313" key="6">
    <source>
        <dbReference type="EMBL" id="MBO8466548.1"/>
    </source>
</evidence>
<dbReference type="GO" id="GO:0006352">
    <property type="term" value="P:DNA-templated transcription initiation"/>
    <property type="evidence" value="ECO:0007669"/>
    <property type="project" value="InterPro"/>
</dbReference>
<dbReference type="InterPro" id="IPR039425">
    <property type="entry name" value="RNA_pol_sigma-70-like"/>
</dbReference>
<dbReference type="InterPro" id="IPR000792">
    <property type="entry name" value="Tscrpt_reg_LuxR_C"/>
</dbReference>
<dbReference type="Proteomes" id="UP000823660">
    <property type="component" value="Unassembled WGS sequence"/>
</dbReference>
<dbReference type="NCBIfam" id="TIGR02937">
    <property type="entry name" value="sigma70-ECF"/>
    <property type="match status" value="1"/>
</dbReference>
<dbReference type="InterPro" id="IPR014327">
    <property type="entry name" value="RNA_pol_sigma70_bacteroid"/>
</dbReference>
<dbReference type="InterPro" id="IPR013325">
    <property type="entry name" value="RNA_pol_sigma_r2"/>
</dbReference>
<dbReference type="Gene3D" id="1.10.10.10">
    <property type="entry name" value="Winged helix-like DNA-binding domain superfamily/Winged helix DNA-binding domain"/>
    <property type="match status" value="1"/>
</dbReference>
<dbReference type="GO" id="GO:0016987">
    <property type="term" value="F:sigma factor activity"/>
    <property type="evidence" value="ECO:0007669"/>
    <property type="project" value="UniProtKB-KW"/>
</dbReference>
<dbReference type="SUPFAM" id="SSF88946">
    <property type="entry name" value="Sigma2 domain of RNA polymerase sigma factors"/>
    <property type="match status" value="1"/>
</dbReference>
<dbReference type="SMART" id="SM00421">
    <property type="entry name" value="HTH_LUXR"/>
    <property type="match status" value="1"/>
</dbReference>
<dbReference type="GO" id="GO:0003677">
    <property type="term" value="F:DNA binding"/>
    <property type="evidence" value="ECO:0007669"/>
    <property type="project" value="InterPro"/>
</dbReference>
<keyword evidence="2" id="KW-0805">Transcription regulation</keyword>
<dbReference type="EMBL" id="JADIMH010000011">
    <property type="protein sequence ID" value="MBO8466548.1"/>
    <property type="molecule type" value="Genomic_DNA"/>
</dbReference>
<name>A0A9D9NAJ3_9BACT</name>
<dbReference type="NCBIfam" id="TIGR02985">
    <property type="entry name" value="Sig70_bacteroi1"/>
    <property type="match status" value="1"/>
</dbReference>
<organism evidence="6 7">
    <name type="scientific">Candidatus Cryptobacteroides faecipullorum</name>
    <dbReference type="NCBI Taxonomy" id="2840764"/>
    <lineage>
        <taxon>Bacteria</taxon>
        <taxon>Pseudomonadati</taxon>
        <taxon>Bacteroidota</taxon>
        <taxon>Bacteroidia</taxon>
        <taxon>Bacteroidales</taxon>
        <taxon>Candidatus Cryptobacteroides</taxon>
    </lineage>
</organism>
<proteinExistence type="inferred from homology"/>
<dbReference type="Pfam" id="PF04542">
    <property type="entry name" value="Sigma70_r2"/>
    <property type="match status" value="1"/>
</dbReference>
<dbReference type="SUPFAM" id="SSF88659">
    <property type="entry name" value="Sigma3 and sigma4 domains of RNA polymerase sigma factors"/>
    <property type="match status" value="1"/>
</dbReference>
<accession>A0A9D9NAJ3</accession>
<comment type="caution">
    <text evidence="6">The sequence shown here is derived from an EMBL/GenBank/DDBJ whole genome shotgun (WGS) entry which is preliminary data.</text>
</comment>
<dbReference type="PRINTS" id="PR00038">
    <property type="entry name" value="HTHLUXR"/>
</dbReference>
<evidence type="ECO:0000256" key="3">
    <source>
        <dbReference type="ARBA" id="ARBA00023082"/>
    </source>
</evidence>